<dbReference type="EMBL" id="SZON01001413">
    <property type="protein sequence ID" value="TKI91202.1"/>
    <property type="molecule type" value="Genomic_DNA"/>
</dbReference>
<dbReference type="Proteomes" id="UP000305222">
    <property type="component" value="Unassembled WGS sequence"/>
</dbReference>
<organism evidence="1 2">
    <name type="scientific">Bacillus wiedmannii</name>
    <dbReference type="NCBI Taxonomy" id="1890302"/>
    <lineage>
        <taxon>Bacteria</taxon>
        <taxon>Bacillati</taxon>
        <taxon>Bacillota</taxon>
        <taxon>Bacilli</taxon>
        <taxon>Bacillales</taxon>
        <taxon>Bacillaceae</taxon>
        <taxon>Bacillus</taxon>
        <taxon>Bacillus cereus group</taxon>
    </lineage>
</organism>
<evidence type="ECO:0000313" key="2">
    <source>
        <dbReference type="Proteomes" id="UP000305222"/>
    </source>
</evidence>
<evidence type="ECO:0000313" key="1">
    <source>
        <dbReference type="EMBL" id="TKI91202.1"/>
    </source>
</evidence>
<dbReference type="AlphaFoldDB" id="A0A4U3ATL2"/>
<comment type="caution">
    <text evidence="1">The sequence shown here is derived from an EMBL/GenBank/DDBJ whole genome shotgun (WGS) entry which is preliminary data.</text>
</comment>
<proteinExistence type="predicted"/>
<name>A0A4U3ATL2_9BACI</name>
<protein>
    <submittedName>
        <fullName evidence="1">Uncharacterized protein</fullName>
    </submittedName>
</protein>
<accession>A0A4U3ATL2</accession>
<gene>
    <name evidence="1" type="ORF">FC699_22505</name>
</gene>
<reference evidence="1 2" key="1">
    <citation type="journal article" date="2019" name="Environ. Microbiol.">
        <title>An active ?-lactamase is a part of an orchestrated cell wall stress resistance network of Bacillus subtilis and related rhizosphere species.</title>
        <authorList>
            <person name="Bucher T."/>
            <person name="Keren-Paz A."/>
            <person name="Hausser J."/>
            <person name="Olender T."/>
            <person name="Cytryn E."/>
            <person name="Kolodkin-Gal I."/>
        </authorList>
    </citation>
    <scope>NUCLEOTIDE SEQUENCE [LARGE SCALE GENOMIC DNA]</scope>
    <source>
        <strain evidence="1 2">I5</strain>
    </source>
</reference>
<sequence length="201" mass="23099">MHSTTGSVFYIVQNCPVKWIYVWLTQAPQGQPTEFWLKVEHLDEKTIAGERIYTKEGKKFKDKAVIDLINISQIVCYDPKLEGGQNSDTTGGQTTCAGGSTGNKIDSQSFDLEVFNVKYDVFECQIVVKIYAFGIKVYEYTLKKGQNSLEFKYEQWPYLYKIVMWVENKTLKTRLEIRDRILGGTSNFGPWDIASWNSLAF</sequence>